<comment type="caution">
    <text evidence="8">The sequence shown here is derived from an EMBL/GenBank/DDBJ whole genome shotgun (WGS) entry which is preliminary data.</text>
</comment>
<feature type="region of interest" description="Disordered" evidence="6">
    <location>
        <begin position="174"/>
        <end position="196"/>
    </location>
</feature>
<dbReference type="Gene3D" id="2.170.150.80">
    <property type="entry name" value="NAC domain"/>
    <property type="match status" value="1"/>
</dbReference>
<keyword evidence="4" id="KW-0804">Transcription</keyword>
<dbReference type="Pfam" id="PF02365">
    <property type="entry name" value="NAM"/>
    <property type="match status" value="1"/>
</dbReference>
<evidence type="ECO:0000256" key="4">
    <source>
        <dbReference type="ARBA" id="ARBA00023163"/>
    </source>
</evidence>
<organism evidence="8 9">
    <name type="scientific">Cephalotus follicularis</name>
    <name type="common">Albany pitcher plant</name>
    <dbReference type="NCBI Taxonomy" id="3775"/>
    <lineage>
        <taxon>Eukaryota</taxon>
        <taxon>Viridiplantae</taxon>
        <taxon>Streptophyta</taxon>
        <taxon>Embryophyta</taxon>
        <taxon>Tracheophyta</taxon>
        <taxon>Spermatophyta</taxon>
        <taxon>Magnoliopsida</taxon>
        <taxon>eudicotyledons</taxon>
        <taxon>Gunneridae</taxon>
        <taxon>Pentapetalae</taxon>
        <taxon>rosids</taxon>
        <taxon>fabids</taxon>
        <taxon>Oxalidales</taxon>
        <taxon>Cephalotaceae</taxon>
        <taxon>Cephalotus</taxon>
    </lineage>
</organism>
<evidence type="ECO:0000256" key="5">
    <source>
        <dbReference type="ARBA" id="ARBA00023242"/>
    </source>
</evidence>
<dbReference type="AlphaFoldDB" id="A0A1Q3BEV8"/>
<dbReference type="GO" id="GO:0003677">
    <property type="term" value="F:DNA binding"/>
    <property type="evidence" value="ECO:0007669"/>
    <property type="project" value="UniProtKB-KW"/>
</dbReference>
<comment type="subcellular location">
    <subcellularLocation>
        <location evidence="1">Nucleus</location>
    </subcellularLocation>
</comment>
<feature type="domain" description="NAC" evidence="7">
    <location>
        <begin position="4"/>
        <end position="168"/>
    </location>
</feature>
<dbReference type="InParanoid" id="A0A1Q3BEV8"/>
<dbReference type="EMBL" id="BDDD01000485">
    <property type="protein sequence ID" value="GAV66530.1"/>
    <property type="molecule type" value="Genomic_DNA"/>
</dbReference>
<keyword evidence="9" id="KW-1185">Reference proteome</keyword>
<gene>
    <name evidence="8" type="ORF">CFOL_v3_10040</name>
</gene>
<feature type="compositionally biased region" description="Low complexity" evidence="6">
    <location>
        <begin position="174"/>
        <end position="194"/>
    </location>
</feature>
<dbReference type="PROSITE" id="PS51005">
    <property type="entry name" value="NAC"/>
    <property type="match status" value="1"/>
</dbReference>
<proteinExistence type="predicted"/>
<evidence type="ECO:0000256" key="1">
    <source>
        <dbReference type="ARBA" id="ARBA00004123"/>
    </source>
</evidence>
<dbReference type="OrthoDB" id="774757at2759"/>
<dbReference type="SUPFAM" id="SSF101941">
    <property type="entry name" value="NAC domain"/>
    <property type="match status" value="1"/>
</dbReference>
<dbReference type="InterPro" id="IPR036093">
    <property type="entry name" value="NAC_dom_sf"/>
</dbReference>
<keyword evidence="3" id="KW-0238">DNA-binding</keyword>
<name>A0A1Q3BEV8_CEPFO</name>
<dbReference type="Proteomes" id="UP000187406">
    <property type="component" value="Unassembled WGS sequence"/>
</dbReference>
<evidence type="ECO:0000256" key="6">
    <source>
        <dbReference type="SAM" id="MobiDB-lite"/>
    </source>
</evidence>
<evidence type="ECO:0000256" key="3">
    <source>
        <dbReference type="ARBA" id="ARBA00023125"/>
    </source>
</evidence>
<accession>A0A1Q3BEV8</accession>
<evidence type="ECO:0000259" key="7">
    <source>
        <dbReference type="PROSITE" id="PS51005"/>
    </source>
</evidence>
<dbReference type="GO" id="GO:0005634">
    <property type="term" value="C:nucleus"/>
    <property type="evidence" value="ECO:0007669"/>
    <property type="project" value="UniProtKB-SubCell"/>
</dbReference>
<sequence>MAASKKGFKFSPREIELIGYFLFRKVYSKEIINDPIMEFDVYEENQLWRSVFDSTGKKEFYFYTQLKKKTKNGSRVDRTAGACGTWKSQKDNPIYYYPGGDTSLSNRNHIGSKRVFSFIPNNNNPNHNGRFVMHEFRLDGILLDDNVKSPCLNSNHRHDLVICRVKRERELPSSIRARARASADQESSSSTTSTVPSQLTITTPYLPVQVTSYSSVPVTPLLPWQYTTYSAPHVESSATETSAVAVFQPCQLSDYTMVVDTDTTTLAAVQPFQQWQLSDEYTTDIMVVETTDSATHAESIECGQSNYTADLERRQSDYITDLALHSENNAAAMPLSDDYTIDIVGVDTETTATLPPPSPQWLWQWLSDFPDSDLDAQRNAADMSSLDQQWFNDESIIYID</sequence>
<evidence type="ECO:0000313" key="8">
    <source>
        <dbReference type="EMBL" id="GAV66530.1"/>
    </source>
</evidence>
<keyword evidence="5" id="KW-0539">Nucleus</keyword>
<dbReference type="PANTHER" id="PTHR31989">
    <property type="entry name" value="NAC DOMAIN-CONTAINING PROTEIN 82-RELATED"/>
    <property type="match status" value="1"/>
</dbReference>
<evidence type="ECO:0000256" key="2">
    <source>
        <dbReference type="ARBA" id="ARBA00023015"/>
    </source>
</evidence>
<keyword evidence="2" id="KW-0805">Transcription regulation</keyword>
<evidence type="ECO:0000313" key="9">
    <source>
        <dbReference type="Proteomes" id="UP000187406"/>
    </source>
</evidence>
<dbReference type="GO" id="GO:0006355">
    <property type="term" value="P:regulation of DNA-templated transcription"/>
    <property type="evidence" value="ECO:0007669"/>
    <property type="project" value="InterPro"/>
</dbReference>
<dbReference type="InterPro" id="IPR003441">
    <property type="entry name" value="NAC-dom"/>
</dbReference>
<protein>
    <submittedName>
        <fullName evidence="8">NAM domain-containing protein</fullName>
    </submittedName>
</protein>
<reference evidence="9" key="1">
    <citation type="submission" date="2016-04" db="EMBL/GenBank/DDBJ databases">
        <title>Cephalotus genome sequencing.</title>
        <authorList>
            <person name="Fukushima K."/>
            <person name="Hasebe M."/>
            <person name="Fang X."/>
        </authorList>
    </citation>
    <scope>NUCLEOTIDE SEQUENCE [LARGE SCALE GENOMIC DNA]</scope>
    <source>
        <strain evidence="9">cv. St1</strain>
    </source>
</reference>